<organism evidence="1 2">
    <name type="scientific">Runella defluvii</name>
    <dbReference type="NCBI Taxonomy" id="370973"/>
    <lineage>
        <taxon>Bacteria</taxon>
        <taxon>Pseudomonadati</taxon>
        <taxon>Bacteroidota</taxon>
        <taxon>Cytophagia</taxon>
        <taxon>Cytophagales</taxon>
        <taxon>Spirosomataceae</taxon>
        <taxon>Runella</taxon>
    </lineage>
</organism>
<dbReference type="Proteomes" id="UP000541352">
    <property type="component" value="Unassembled WGS sequence"/>
</dbReference>
<sequence length="59" mass="6955">MKKFILRLILVPKINDKKNIVQAFAKFFLKCNRNTKLNFDYSEEVRINVGITLIKEKIG</sequence>
<proteinExistence type="predicted"/>
<reference evidence="1 2" key="1">
    <citation type="submission" date="2020-08" db="EMBL/GenBank/DDBJ databases">
        <title>Genomic Encyclopedia of Type Strains, Phase IV (KMG-IV): sequencing the most valuable type-strain genomes for metagenomic binning, comparative biology and taxonomic classification.</title>
        <authorList>
            <person name="Goeker M."/>
        </authorList>
    </citation>
    <scope>NUCLEOTIDE SEQUENCE [LARGE SCALE GENOMIC DNA]</scope>
    <source>
        <strain evidence="1 2">DSM 17976</strain>
    </source>
</reference>
<keyword evidence="2" id="KW-1185">Reference proteome</keyword>
<name>A0A7W6EQT5_9BACT</name>
<evidence type="ECO:0000313" key="2">
    <source>
        <dbReference type="Proteomes" id="UP000541352"/>
    </source>
</evidence>
<evidence type="ECO:0000313" key="1">
    <source>
        <dbReference type="EMBL" id="MBB3838965.1"/>
    </source>
</evidence>
<comment type="caution">
    <text evidence="1">The sequence shown here is derived from an EMBL/GenBank/DDBJ whole genome shotgun (WGS) entry which is preliminary data.</text>
</comment>
<accession>A0A7W6EQT5</accession>
<gene>
    <name evidence="1" type="ORF">FHS57_002971</name>
</gene>
<protein>
    <submittedName>
        <fullName evidence="1">Uncharacterized protein</fullName>
    </submittedName>
</protein>
<dbReference type="EMBL" id="JACIBY010000005">
    <property type="protein sequence ID" value="MBB3838965.1"/>
    <property type="molecule type" value="Genomic_DNA"/>
</dbReference>
<dbReference type="AlphaFoldDB" id="A0A7W6EQT5"/>